<dbReference type="InterPro" id="IPR012341">
    <property type="entry name" value="6hp_glycosidase-like_sf"/>
</dbReference>
<protein>
    <recommendedName>
        <fullName evidence="1">Glycosyl hydrolase family 95 catalytic domain-containing protein</fullName>
    </recommendedName>
</protein>
<reference evidence="2 3" key="1">
    <citation type="submission" date="2021-07" db="EMBL/GenBank/DDBJ databases">
        <title>Paenibacillus radiodurans sp. nov., isolated from the southeastern edge of Tengger Desert.</title>
        <authorList>
            <person name="Zhang G."/>
        </authorList>
    </citation>
    <scope>NUCLEOTIDE SEQUENCE [LARGE SCALE GENOMIC DNA]</scope>
    <source>
        <strain evidence="2 3">CCM 7311</strain>
    </source>
</reference>
<feature type="domain" description="Glycosyl hydrolase family 95 catalytic" evidence="1">
    <location>
        <begin position="18"/>
        <end position="107"/>
    </location>
</feature>
<dbReference type="EMBL" id="JAHZIK010003612">
    <property type="protein sequence ID" value="MBW7462131.1"/>
    <property type="molecule type" value="Genomic_DNA"/>
</dbReference>
<organism evidence="2 3">
    <name type="scientific">Paenibacillus sepulcri</name>
    <dbReference type="NCBI Taxonomy" id="359917"/>
    <lineage>
        <taxon>Bacteria</taxon>
        <taxon>Bacillati</taxon>
        <taxon>Bacillota</taxon>
        <taxon>Bacilli</taxon>
        <taxon>Bacillales</taxon>
        <taxon>Paenibacillaceae</taxon>
        <taxon>Paenibacillus</taxon>
    </lineage>
</organism>
<dbReference type="InterPro" id="IPR054363">
    <property type="entry name" value="GH95_cat"/>
</dbReference>
<evidence type="ECO:0000313" key="3">
    <source>
        <dbReference type="Proteomes" id="UP001519887"/>
    </source>
</evidence>
<proteinExistence type="predicted"/>
<dbReference type="Proteomes" id="UP001519887">
    <property type="component" value="Unassembled WGS sequence"/>
</dbReference>
<gene>
    <name evidence="2" type="ORF">K0U00_49590</name>
</gene>
<evidence type="ECO:0000313" key="2">
    <source>
        <dbReference type="EMBL" id="MBW7462131.1"/>
    </source>
</evidence>
<name>A0ABS7CME7_9BACL</name>
<evidence type="ECO:0000259" key="1">
    <source>
        <dbReference type="Pfam" id="PF22124"/>
    </source>
</evidence>
<dbReference type="Pfam" id="PF22124">
    <property type="entry name" value="Glyco_hydro_95_cat"/>
    <property type="match status" value="1"/>
</dbReference>
<accession>A0ABS7CME7</accession>
<feature type="non-terminal residue" evidence="2">
    <location>
        <position position="1"/>
    </location>
</feature>
<feature type="non-terminal residue" evidence="2">
    <location>
        <position position="122"/>
    </location>
</feature>
<dbReference type="SUPFAM" id="SSF48208">
    <property type="entry name" value="Six-hairpin glycosidases"/>
    <property type="match status" value="1"/>
</dbReference>
<comment type="caution">
    <text evidence="2">The sequence shown here is derived from an EMBL/GenBank/DDBJ whole genome shotgun (WGS) entry which is preliminary data.</text>
</comment>
<keyword evidence="3" id="KW-1185">Reference proteome</keyword>
<dbReference type="Gene3D" id="1.50.10.10">
    <property type="match status" value="1"/>
</dbReference>
<dbReference type="InterPro" id="IPR008928">
    <property type="entry name" value="6-hairpin_glycosidase_sf"/>
</dbReference>
<sequence length="122" mass="13867">HSVDDRGRPVGGMWTGTIDQANTSWVAQMMWQYATYAGDEEYLISEVYPFMRKTLNVFHAMMDKEDGVYSLPVSVSPEYGGSSPNGLGRNSTFFLVNVRFLCEKLLELEDKYRLDADYAAFV</sequence>